<dbReference type="GO" id="GO:0046872">
    <property type="term" value="F:metal ion binding"/>
    <property type="evidence" value="ECO:0007669"/>
    <property type="project" value="UniProtKB-KW"/>
</dbReference>
<proteinExistence type="inferred from homology"/>
<dbReference type="InterPro" id="IPR029052">
    <property type="entry name" value="Metallo-depent_PP-like"/>
</dbReference>
<dbReference type="GO" id="GO:0016787">
    <property type="term" value="F:hydrolase activity"/>
    <property type="evidence" value="ECO:0007669"/>
    <property type="project" value="UniProtKB-UniRule"/>
</dbReference>
<dbReference type="Proteomes" id="UP001208131">
    <property type="component" value="Unassembled WGS sequence"/>
</dbReference>
<dbReference type="InterPro" id="IPR041802">
    <property type="entry name" value="MPP_YfcE"/>
</dbReference>
<evidence type="ECO:0000313" key="5">
    <source>
        <dbReference type="Proteomes" id="UP001208131"/>
    </source>
</evidence>
<dbReference type="InterPro" id="IPR024654">
    <property type="entry name" value="Calcineurin-like_PHP_lpxH"/>
</dbReference>
<dbReference type="PANTHER" id="PTHR11124">
    <property type="entry name" value="VACUOLAR SORTING PROTEIN VPS29"/>
    <property type="match status" value="1"/>
</dbReference>
<keyword evidence="5" id="KW-1185">Reference proteome</keyword>
<evidence type="ECO:0000313" key="4">
    <source>
        <dbReference type="EMBL" id="MCU6704935.1"/>
    </source>
</evidence>
<gene>
    <name evidence="4" type="primary">yfcE</name>
    <name evidence="4" type="ORF">OCV57_03195</name>
</gene>
<keyword evidence="2" id="KW-0479">Metal-binding</keyword>
<dbReference type="RefSeq" id="WP_195249208.1">
    <property type="nucleotide sequence ID" value="NZ_JAOQJZ010000002.1"/>
</dbReference>
<accession>A0AAE3IFN7</accession>
<reference evidence="4 5" key="1">
    <citation type="journal article" date="2021" name="ISME Commun">
        <title>Automated analysis of genomic sequences facilitates high-throughput and comprehensive description of bacteria.</title>
        <authorList>
            <person name="Hitch T.C.A."/>
        </authorList>
    </citation>
    <scope>NUCLEOTIDE SEQUENCE [LARGE SCALE GENOMIC DNA]</scope>
    <source>
        <strain evidence="4 5">Sanger_31</strain>
    </source>
</reference>
<dbReference type="CDD" id="cd00841">
    <property type="entry name" value="MPP_YfcE"/>
    <property type="match status" value="1"/>
</dbReference>
<dbReference type="EMBL" id="JAOQJZ010000002">
    <property type="protein sequence ID" value="MCU6704935.1"/>
    <property type="molecule type" value="Genomic_DNA"/>
</dbReference>
<evidence type="ECO:0000256" key="2">
    <source>
        <dbReference type="RuleBase" id="RU362039"/>
    </source>
</evidence>
<evidence type="ECO:0000259" key="3">
    <source>
        <dbReference type="Pfam" id="PF12850"/>
    </source>
</evidence>
<dbReference type="NCBIfam" id="TIGR00040">
    <property type="entry name" value="yfcE"/>
    <property type="match status" value="1"/>
</dbReference>
<dbReference type="AlphaFoldDB" id="A0AAE3IFN7"/>
<comment type="caution">
    <text evidence="4">The sequence shown here is derived from an EMBL/GenBank/DDBJ whole genome shotgun (WGS) entry which is preliminary data.</text>
</comment>
<dbReference type="Pfam" id="PF12850">
    <property type="entry name" value="Metallophos_2"/>
    <property type="match status" value="1"/>
</dbReference>
<dbReference type="NCBIfam" id="NF006988">
    <property type="entry name" value="PRK09453.1"/>
    <property type="match status" value="1"/>
</dbReference>
<feature type="domain" description="Calcineurin-like phosphoesterase" evidence="3">
    <location>
        <begin position="1"/>
        <end position="161"/>
    </location>
</feature>
<name>A0AAE3IFN7_9FIRM</name>
<evidence type="ECO:0000256" key="1">
    <source>
        <dbReference type="ARBA" id="ARBA00008950"/>
    </source>
</evidence>
<organism evidence="4 5">
    <name type="scientific">Hominimerdicola aceti</name>
    <dbReference type="NCBI Taxonomy" id="2981726"/>
    <lineage>
        <taxon>Bacteria</taxon>
        <taxon>Bacillati</taxon>
        <taxon>Bacillota</taxon>
        <taxon>Clostridia</taxon>
        <taxon>Eubacteriales</taxon>
        <taxon>Oscillospiraceae</taxon>
        <taxon>Hominimerdicola</taxon>
    </lineage>
</organism>
<keyword evidence="4" id="KW-0378">Hydrolase</keyword>
<protein>
    <recommendedName>
        <fullName evidence="2">Phosphoesterase</fullName>
        <ecNumber evidence="2">3.1.4.-</ecNumber>
    </recommendedName>
</protein>
<comment type="cofactor">
    <cofactor evidence="2">
        <name>a divalent metal cation</name>
        <dbReference type="ChEBI" id="CHEBI:60240"/>
    </cofactor>
</comment>
<sequence>MKLMIASDIHGSAYWCKKMLEAFEQNGAERLILLGDILYHGPRNDLPKEYAPKQVIAMLNPLKDKLLCVRGNCDTEVDQMVLDFPVMAEYAYICCDNLRIFATHGHKYNCTNLPPLSKGDILLHGHTHVPVIKDCGDYTYINPGSVSIPKENSTHSYLILENGKFSFGELI</sequence>
<comment type="similarity">
    <text evidence="1 2">Belongs to the metallophosphoesterase superfamily. YfcE family.</text>
</comment>
<dbReference type="Gene3D" id="3.60.21.10">
    <property type="match status" value="1"/>
</dbReference>
<dbReference type="SUPFAM" id="SSF56300">
    <property type="entry name" value="Metallo-dependent phosphatases"/>
    <property type="match status" value="1"/>
</dbReference>
<dbReference type="EC" id="3.1.4.-" evidence="2"/>
<dbReference type="InterPro" id="IPR000979">
    <property type="entry name" value="Phosphodiesterase_MJ0936/Vps29"/>
</dbReference>